<organism evidence="2 3">
    <name type="scientific">Drosophila gunungcola</name>
    <name type="common">fruit fly</name>
    <dbReference type="NCBI Taxonomy" id="103775"/>
    <lineage>
        <taxon>Eukaryota</taxon>
        <taxon>Metazoa</taxon>
        <taxon>Ecdysozoa</taxon>
        <taxon>Arthropoda</taxon>
        <taxon>Hexapoda</taxon>
        <taxon>Insecta</taxon>
        <taxon>Pterygota</taxon>
        <taxon>Neoptera</taxon>
        <taxon>Endopterygota</taxon>
        <taxon>Diptera</taxon>
        <taxon>Brachycera</taxon>
        <taxon>Muscomorpha</taxon>
        <taxon>Ephydroidea</taxon>
        <taxon>Drosophilidae</taxon>
        <taxon>Drosophila</taxon>
        <taxon>Sophophora</taxon>
    </lineage>
</organism>
<dbReference type="InterPro" id="IPR000253">
    <property type="entry name" value="FHA_dom"/>
</dbReference>
<name>A0A9P9YDR2_9MUSC</name>
<dbReference type="PROSITE" id="PS50006">
    <property type="entry name" value="FHA_DOMAIN"/>
    <property type="match status" value="1"/>
</dbReference>
<sequence length="79" mass="8982">MKYDYMSRFHALISVQNGKVFIREVEARNGVFLNYSQDRLGVIPREIFEGDDLSFGVKLEGDGELEIPVTLGIFTLKAK</sequence>
<dbReference type="SUPFAM" id="SSF49879">
    <property type="entry name" value="SMAD/FHA domain"/>
    <property type="match status" value="1"/>
</dbReference>
<accession>A0A9P9YDR2</accession>
<evidence type="ECO:0000313" key="2">
    <source>
        <dbReference type="EMBL" id="KAI8035056.1"/>
    </source>
</evidence>
<reference evidence="2" key="1">
    <citation type="journal article" date="2023" name="Genome Biol. Evol.">
        <title>Long-read-based Genome Assembly of Drosophila gunungcola Reveals Fewer Chemosensory Genes in Flower-breeding Species.</title>
        <authorList>
            <person name="Negi A."/>
            <person name="Liao B.Y."/>
            <person name="Yeh S.D."/>
        </authorList>
    </citation>
    <scope>NUCLEOTIDE SEQUENCE</scope>
    <source>
        <strain evidence="2">Sukarami</strain>
    </source>
</reference>
<dbReference type="Gene3D" id="2.60.200.20">
    <property type="match status" value="1"/>
</dbReference>
<keyword evidence="3" id="KW-1185">Reference proteome</keyword>
<dbReference type="InterPro" id="IPR008984">
    <property type="entry name" value="SMAD_FHA_dom_sf"/>
</dbReference>
<feature type="domain" description="FHA" evidence="1">
    <location>
        <begin position="1"/>
        <end position="38"/>
    </location>
</feature>
<proteinExistence type="predicted"/>
<protein>
    <recommendedName>
        <fullName evidence="1">FHA domain-containing protein</fullName>
    </recommendedName>
</protein>
<dbReference type="AlphaFoldDB" id="A0A9P9YDR2"/>
<evidence type="ECO:0000313" key="3">
    <source>
        <dbReference type="Proteomes" id="UP001059596"/>
    </source>
</evidence>
<dbReference type="Proteomes" id="UP001059596">
    <property type="component" value="Unassembled WGS sequence"/>
</dbReference>
<gene>
    <name evidence="2" type="ORF">M5D96_012149</name>
</gene>
<comment type="caution">
    <text evidence="2">The sequence shown here is derived from an EMBL/GenBank/DDBJ whole genome shotgun (WGS) entry which is preliminary data.</text>
</comment>
<dbReference type="Pfam" id="PF00498">
    <property type="entry name" value="FHA"/>
    <property type="match status" value="1"/>
</dbReference>
<evidence type="ECO:0000259" key="1">
    <source>
        <dbReference type="PROSITE" id="PS50006"/>
    </source>
</evidence>
<dbReference type="EMBL" id="JAMKOV010000050">
    <property type="protein sequence ID" value="KAI8035056.1"/>
    <property type="molecule type" value="Genomic_DNA"/>
</dbReference>